<dbReference type="PANTHER" id="PTHR31169">
    <property type="entry name" value="OS05G0300700 PROTEIN"/>
    <property type="match status" value="1"/>
</dbReference>
<keyword evidence="7" id="KW-0805">Transcription regulation</keyword>
<dbReference type="AlphaFoldDB" id="A0A7N2MRK8"/>
<evidence type="ECO:0000259" key="11">
    <source>
        <dbReference type="Pfam" id="PF10497"/>
    </source>
</evidence>
<evidence type="ECO:0000256" key="6">
    <source>
        <dbReference type="ARBA" id="ARBA00022843"/>
    </source>
</evidence>
<organism evidence="12 13">
    <name type="scientific">Quercus lobata</name>
    <name type="common">Valley oak</name>
    <dbReference type="NCBI Taxonomy" id="97700"/>
    <lineage>
        <taxon>Eukaryota</taxon>
        <taxon>Viridiplantae</taxon>
        <taxon>Streptophyta</taxon>
        <taxon>Embryophyta</taxon>
        <taxon>Tracheophyta</taxon>
        <taxon>Spermatophyta</taxon>
        <taxon>Magnoliopsida</taxon>
        <taxon>eudicotyledons</taxon>
        <taxon>Gunneridae</taxon>
        <taxon>Pentapetalae</taxon>
        <taxon>rosids</taxon>
        <taxon>fabids</taxon>
        <taxon>Fagales</taxon>
        <taxon>Fagaceae</taxon>
        <taxon>Quercus</taxon>
    </lineage>
</organism>
<name>A0A7N2MRK8_QUELO</name>
<evidence type="ECO:0000313" key="12">
    <source>
        <dbReference type="EnsemblPlants" id="QL10p031281:mrna"/>
    </source>
</evidence>
<evidence type="ECO:0000256" key="4">
    <source>
        <dbReference type="ARBA" id="ARBA00022499"/>
    </source>
</evidence>
<feature type="compositionally biased region" description="Basic residues" evidence="10">
    <location>
        <begin position="85"/>
        <end position="97"/>
    </location>
</feature>
<comment type="subcellular location">
    <subcellularLocation>
        <location evidence="2">Cytoplasm</location>
    </subcellularLocation>
    <subcellularLocation>
        <location evidence="1">Nucleus</location>
    </subcellularLocation>
</comment>
<dbReference type="InterPro" id="IPR018866">
    <property type="entry name" value="Znf-4CXXC_R1"/>
</dbReference>
<evidence type="ECO:0000313" key="13">
    <source>
        <dbReference type="Proteomes" id="UP000594261"/>
    </source>
</evidence>
<dbReference type="InterPro" id="IPR040221">
    <property type="entry name" value="CDCA7/CDA7L"/>
</dbReference>
<feature type="region of interest" description="Disordered" evidence="10">
    <location>
        <begin position="64"/>
        <end position="129"/>
    </location>
</feature>
<sequence length="294" mass="33413">MGRLGTSDYEDLRNARILENQARMATLGLHKTASELRSIASSVKPTNLRKHSKKDYTLTPLRRSVRLKHSDHRLKHSSTATTNKRPNRVSLRRSYRLRGKEGGVSEESVEESEESYGTTPSSEERRPANMPLVKVGGLELQLSPEYSARRCDSKGRGSLYDPVYGICCHFCRQKKLCGEEDCKRCSDLDMDEPCIGKTDCSACHSSNGVLCRACLMVRYGEEMDEVRKDKEWMCPHCVEEKGINPYWICNSSLCLRKRKMVPTGIAIFRAREMGYKSVAHLLMDELQRTNKVIA</sequence>
<dbReference type="Gramene" id="QL10p031281:mrna">
    <property type="protein sequence ID" value="QL10p031281:mrna"/>
    <property type="gene ID" value="QL10p031281"/>
</dbReference>
<dbReference type="OrthoDB" id="298344at2759"/>
<evidence type="ECO:0000256" key="1">
    <source>
        <dbReference type="ARBA" id="ARBA00004123"/>
    </source>
</evidence>
<reference evidence="12 13" key="1">
    <citation type="journal article" date="2016" name="G3 (Bethesda)">
        <title>First Draft Assembly and Annotation of the Genome of a California Endemic Oak Quercus lobata Nee (Fagaceae).</title>
        <authorList>
            <person name="Sork V.L."/>
            <person name="Fitz-Gibbon S.T."/>
            <person name="Puiu D."/>
            <person name="Crepeau M."/>
            <person name="Gugger P.F."/>
            <person name="Sherman R."/>
            <person name="Stevens K."/>
            <person name="Langley C.H."/>
            <person name="Pellegrini M."/>
            <person name="Salzberg S.L."/>
        </authorList>
    </citation>
    <scope>NUCLEOTIDE SEQUENCE [LARGE SCALE GENOMIC DNA]</scope>
    <source>
        <strain evidence="12 13">cv. SW786</strain>
    </source>
</reference>
<protein>
    <recommendedName>
        <fullName evidence="11">Zinc-finger domain-containing protein</fullName>
    </recommendedName>
</protein>
<dbReference type="PANTHER" id="PTHR31169:SF15">
    <property type="entry name" value="EXPRESSED PROTEIN"/>
    <property type="match status" value="1"/>
</dbReference>
<keyword evidence="9" id="KW-0539">Nucleus</keyword>
<evidence type="ECO:0000256" key="7">
    <source>
        <dbReference type="ARBA" id="ARBA00023015"/>
    </source>
</evidence>
<dbReference type="Pfam" id="PF10497">
    <property type="entry name" value="zf-4CXXC_R1"/>
    <property type="match status" value="1"/>
</dbReference>
<dbReference type="GO" id="GO:0005634">
    <property type="term" value="C:nucleus"/>
    <property type="evidence" value="ECO:0007669"/>
    <property type="project" value="UniProtKB-SubCell"/>
</dbReference>
<evidence type="ECO:0000256" key="10">
    <source>
        <dbReference type="SAM" id="MobiDB-lite"/>
    </source>
</evidence>
<keyword evidence="3" id="KW-0963">Cytoplasm</keyword>
<dbReference type="EMBL" id="LRBV02000010">
    <property type="status" value="NOT_ANNOTATED_CDS"/>
    <property type="molecule type" value="Genomic_DNA"/>
</dbReference>
<evidence type="ECO:0000256" key="5">
    <source>
        <dbReference type="ARBA" id="ARBA00022553"/>
    </source>
</evidence>
<evidence type="ECO:0000256" key="3">
    <source>
        <dbReference type="ARBA" id="ARBA00022490"/>
    </source>
</evidence>
<accession>A0A7N2MRK8</accession>
<feature type="compositionally biased region" description="Basic residues" evidence="10">
    <location>
        <begin position="64"/>
        <end position="76"/>
    </location>
</feature>
<gene>
    <name evidence="12" type="primary">LOC115964179</name>
</gene>
<keyword evidence="13" id="KW-1185">Reference proteome</keyword>
<dbReference type="OMA" id="NGVFCRA"/>
<dbReference type="EnsemblPlants" id="QL10p031281:mrna">
    <property type="protein sequence ID" value="QL10p031281:mrna"/>
    <property type="gene ID" value="QL10p031281"/>
</dbReference>
<dbReference type="KEGG" id="qlo:115964179"/>
<keyword evidence="6" id="KW-0832">Ubl conjugation</keyword>
<keyword evidence="8" id="KW-0804">Transcription</keyword>
<dbReference type="Proteomes" id="UP000594261">
    <property type="component" value="Chromosome 10"/>
</dbReference>
<dbReference type="RefSeq" id="XP_030939394.1">
    <property type="nucleotide sequence ID" value="XM_031083534.1"/>
</dbReference>
<feature type="domain" description="Zinc-finger" evidence="11">
    <location>
        <begin position="160"/>
        <end position="282"/>
    </location>
</feature>
<proteinExistence type="predicted"/>
<keyword evidence="5" id="KW-0597">Phosphoprotein</keyword>
<dbReference type="GO" id="GO:0006355">
    <property type="term" value="P:regulation of DNA-templated transcription"/>
    <property type="evidence" value="ECO:0007669"/>
    <property type="project" value="InterPro"/>
</dbReference>
<reference evidence="12" key="2">
    <citation type="submission" date="2021-01" db="UniProtKB">
        <authorList>
            <consortium name="EnsemblPlants"/>
        </authorList>
    </citation>
    <scope>IDENTIFICATION</scope>
</reference>
<evidence type="ECO:0000256" key="9">
    <source>
        <dbReference type="ARBA" id="ARBA00023242"/>
    </source>
</evidence>
<dbReference type="InParanoid" id="A0A7N2MRK8"/>
<evidence type="ECO:0000256" key="2">
    <source>
        <dbReference type="ARBA" id="ARBA00004496"/>
    </source>
</evidence>
<evidence type="ECO:0000256" key="8">
    <source>
        <dbReference type="ARBA" id="ARBA00023163"/>
    </source>
</evidence>
<keyword evidence="4" id="KW-1017">Isopeptide bond</keyword>
<dbReference type="GeneID" id="115964179"/>
<dbReference type="GO" id="GO:0005737">
    <property type="term" value="C:cytoplasm"/>
    <property type="evidence" value="ECO:0007669"/>
    <property type="project" value="UniProtKB-SubCell"/>
</dbReference>